<keyword evidence="4" id="KW-0966">Cell projection</keyword>
<feature type="coiled-coil region" evidence="7">
    <location>
        <begin position="107"/>
        <end position="148"/>
    </location>
</feature>
<dbReference type="Proteomes" id="UP001209878">
    <property type="component" value="Unassembled WGS sequence"/>
</dbReference>
<dbReference type="PANTHER" id="PTHR15654">
    <property type="entry name" value="COILED-COIL DOMAIN-CONTAINING PROTEIN 113-RELATED"/>
    <property type="match status" value="1"/>
</dbReference>
<feature type="region of interest" description="Disordered" evidence="8">
    <location>
        <begin position="70"/>
        <end position="104"/>
    </location>
</feature>
<gene>
    <name evidence="10" type="ORF">NP493_156g01018</name>
</gene>
<evidence type="ECO:0000256" key="2">
    <source>
        <dbReference type="ARBA" id="ARBA00022794"/>
    </source>
</evidence>
<evidence type="ECO:0000256" key="8">
    <source>
        <dbReference type="SAM" id="MobiDB-lite"/>
    </source>
</evidence>
<accession>A0AAD9P3Y8</accession>
<evidence type="ECO:0000313" key="10">
    <source>
        <dbReference type="EMBL" id="KAK2187702.1"/>
    </source>
</evidence>
<reference evidence="10" key="1">
    <citation type="journal article" date="2023" name="Mol. Biol. Evol.">
        <title>Third-Generation Sequencing Reveals the Adaptive Role of the Epigenome in Three Deep-Sea Polychaetes.</title>
        <authorList>
            <person name="Perez M."/>
            <person name="Aroh O."/>
            <person name="Sun Y."/>
            <person name="Lan Y."/>
            <person name="Juniper S.K."/>
            <person name="Young C.R."/>
            <person name="Angers B."/>
            <person name="Qian P.Y."/>
        </authorList>
    </citation>
    <scope>NUCLEOTIDE SEQUENCE</scope>
    <source>
        <strain evidence="10">R07B-5</strain>
    </source>
</reference>
<name>A0AAD9P3Y8_RIDPI</name>
<keyword evidence="11" id="KW-1185">Reference proteome</keyword>
<keyword evidence="2" id="KW-0970">Cilium biogenesis/degradation</keyword>
<keyword evidence="3 7" id="KW-0175">Coiled coil</keyword>
<dbReference type="InterPro" id="IPR051885">
    <property type="entry name" value="CC_CF"/>
</dbReference>
<evidence type="ECO:0000259" key="9">
    <source>
        <dbReference type="Pfam" id="PF13870"/>
    </source>
</evidence>
<feature type="domain" description="CCDC113/CCDC96 coiled-coil" evidence="9">
    <location>
        <begin position="193"/>
        <end position="366"/>
    </location>
</feature>
<dbReference type="Pfam" id="PF13870">
    <property type="entry name" value="CCDC113_CCDC96_CC"/>
    <property type="match status" value="1"/>
</dbReference>
<dbReference type="GO" id="GO:0005930">
    <property type="term" value="C:axoneme"/>
    <property type="evidence" value="ECO:0007669"/>
    <property type="project" value="TreeGrafter"/>
</dbReference>
<evidence type="ECO:0000256" key="6">
    <source>
        <dbReference type="ARBA" id="ARBA00044798"/>
    </source>
</evidence>
<evidence type="ECO:0000256" key="1">
    <source>
        <dbReference type="ARBA" id="ARBA00004138"/>
    </source>
</evidence>
<feature type="compositionally biased region" description="Polar residues" evidence="8">
    <location>
        <begin position="70"/>
        <end position="80"/>
    </location>
</feature>
<comment type="caution">
    <text evidence="10">The sequence shown here is derived from an EMBL/GenBank/DDBJ whole genome shotgun (WGS) entry which is preliminary data.</text>
</comment>
<evidence type="ECO:0000256" key="5">
    <source>
        <dbReference type="ARBA" id="ARBA00044506"/>
    </source>
</evidence>
<dbReference type="InterPro" id="IPR025254">
    <property type="entry name" value="CCDC113/CCDC96_CC"/>
</dbReference>
<evidence type="ECO:0000256" key="3">
    <source>
        <dbReference type="ARBA" id="ARBA00023054"/>
    </source>
</evidence>
<sequence length="391" mass="45434">MAESVTSSITENPDDPLLDLSDEQLSNLLEDTLHGNEVLAGETQMFEKFLKRVEPKDAALGAIVGGLQPNILSASTTPSHSTHDLSGSRMPRKRSKSRSSTTERTLKLNAEQKCDIAQREIEELKEEIERLEEESEKVLDHFKAVMEEADTRLTEIKKDYYEFERDIMKGALNQQTGKFIAEKVIRYLEDKLRSRDTLIEKLRLKNATLKVQKKKLIMQLKQKEEMGEVLHEVDFNQLKIENQQYIEKIDERNQDLLRLKLMAGNTLQILNSYKKKLMTLTMESERLKSEIASRHELLARIDTETKIVERQRGKAERINRRLRQQIGAFHVPDVMEYVTEKAELYELKKNVRSWERKVEIVEMALKTNRKAWQKIKLVSQPSNPWAMATAN</sequence>
<proteinExistence type="inferred from homology"/>
<dbReference type="PANTHER" id="PTHR15654:SF2">
    <property type="entry name" value="COILED-COIL DOMAIN-CONTAINING PROTEIN 113"/>
    <property type="match status" value="1"/>
</dbReference>
<dbReference type="GO" id="GO:0060271">
    <property type="term" value="P:cilium assembly"/>
    <property type="evidence" value="ECO:0007669"/>
    <property type="project" value="TreeGrafter"/>
</dbReference>
<comment type="subcellular location">
    <subcellularLocation>
        <location evidence="1">Cell projection</location>
        <location evidence="1">Cilium</location>
    </subcellularLocation>
</comment>
<evidence type="ECO:0000256" key="7">
    <source>
        <dbReference type="SAM" id="Coils"/>
    </source>
</evidence>
<comment type="similarity">
    <text evidence="5">Belongs to the CFAP263 family.</text>
</comment>
<dbReference type="EMBL" id="JAODUO010000156">
    <property type="protein sequence ID" value="KAK2187702.1"/>
    <property type="molecule type" value="Genomic_DNA"/>
</dbReference>
<protein>
    <recommendedName>
        <fullName evidence="6">Cilia- and flagella-associated protein 263</fullName>
    </recommendedName>
</protein>
<evidence type="ECO:0000256" key="4">
    <source>
        <dbReference type="ARBA" id="ARBA00023273"/>
    </source>
</evidence>
<feature type="coiled-coil region" evidence="7">
    <location>
        <begin position="199"/>
        <end position="290"/>
    </location>
</feature>
<dbReference type="GO" id="GO:0036064">
    <property type="term" value="C:ciliary basal body"/>
    <property type="evidence" value="ECO:0007669"/>
    <property type="project" value="TreeGrafter"/>
</dbReference>
<organism evidence="10 11">
    <name type="scientific">Ridgeia piscesae</name>
    <name type="common">Tubeworm</name>
    <dbReference type="NCBI Taxonomy" id="27915"/>
    <lineage>
        <taxon>Eukaryota</taxon>
        <taxon>Metazoa</taxon>
        <taxon>Spiralia</taxon>
        <taxon>Lophotrochozoa</taxon>
        <taxon>Annelida</taxon>
        <taxon>Polychaeta</taxon>
        <taxon>Sedentaria</taxon>
        <taxon>Canalipalpata</taxon>
        <taxon>Sabellida</taxon>
        <taxon>Siboglinidae</taxon>
        <taxon>Ridgeia</taxon>
    </lineage>
</organism>
<dbReference type="AlphaFoldDB" id="A0AAD9P3Y8"/>
<evidence type="ECO:0000313" key="11">
    <source>
        <dbReference type="Proteomes" id="UP001209878"/>
    </source>
</evidence>